<keyword evidence="6" id="KW-1185">Reference proteome</keyword>
<dbReference type="NCBIfam" id="TIGR01003">
    <property type="entry name" value="PTS_HPr_family"/>
    <property type="match status" value="1"/>
</dbReference>
<accession>A0A3T0D412</accession>
<keyword evidence="3" id="KW-0598">Phosphotransferase system</keyword>
<gene>
    <name evidence="5" type="ORF">ELD05_02750</name>
</gene>
<evidence type="ECO:0000256" key="3">
    <source>
        <dbReference type="ARBA" id="ARBA00022683"/>
    </source>
</evidence>
<evidence type="ECO:0000256" key="1">
    <source>
        <dbReference type="ARBA" id="ARBA00004496"/>
    </source>
</evidence>
<dbReference type="InterPro" id="IPR050399">
    <property type="entry name" value="HPr"/>
</dbReference>
<evidence type="ECO:0000313" key="6">
    <source>
        <dbReference type="Proteomes" id="UP000282930"/>
    </source>
</evidence>
<dbReference type="GO" id="GO:0009401">
    <property type="term" value="P:phosphoenolpyruvate-dependent sugar phosphotransferase system"/>
    <property type="evidence" value="ECO:0007669"/>
    <property type="project" value="UniProtKB-KW"/>
</dbReference>
<organism evidence="5 6">
    <name type="scientific">Caldicellulosiruptor changbaiensis</name>
    <dbReference type="NCBI Taxonomy" id="1222016"/>
    <lineage>
        <taxon>Bacteria</taxon>
        <taxon>Bacillati</taxon>
        <taxon>Bacillota</taxon>
        <taxon>Bacillota incertae sedis</taxon>
        <taxon>Caldicellulosiruptorales</taxon>
        <taxon>Caldicellulosiruptoraceae</taxon>
        <taxon>Caldicellulosiruptor</taxon>
    </lineage>
</organism>
<dbReference type="SUPFAM" id="SSF55594">
    <property type="entry name" value="HPr-like"/>
    <property type="match status" value="1"/>
</dbReference>
<comment type="subcellular location">
    <subcellularLocation>
        <location evidence="1">Cytoplasm</location>
    </subcellularLocation>
</comment>
<feature type="domain" description="HPr" evidence="4">
    <location>
        <begin position="1"/>
        <end position="88"/>
    </location>
</feature>
<dbReference type="GO" id="GO:0005737">
    <property type="term" value="C:cytoplasm"/>
    <property type="evidence" value="ECO:0007669"/>
    <property type="project" value="UniProtKB-SubCell"/>
</dbReference>
<reference evidence="5 6" key="1">
    <citation type="submission" date="2018-12" db="EMBL/GenBank/DDBJ databases">
        <title>Genome sequence from the cellulolytic species, Caldicellulosiruptor changbaiensis.</title>
        <authorList>
            <person name="Blumer-Schuette S.E."/>
            <person name="Mendoza C."/>
        </authorList>
    </citation>
    <scope>NUCLEOTIDE SEQUENCE [LARGE SCALE GENOMIC DNA]</scope>
    <source>
        <strain evidence="5 6">CBS-Z</strain>
    </source>
</reference>
<dbReference type="PRINTS" id="PR00107">
    <property type="entry name" value="PHOSPHOCPHPR"/>
</dbReference>
<dbReference type="Pfam" id="PF00381">
    <property type="entry name" value="PTS-HPr"/>
    <property type="match status" value="1"/>
</dbReference>
<evidence type="ECO:0000259" key="4">
    <source>
        <dbReference type="PROSITE" id="PS51350"/>
    </source>
</evidence>
<evidence type="ECO:0000313" key="5">
    <source>
        <dbReference type="EMBL" id="AZT89660.1"/>
    </source>
</evidence>
<proteinExistence type="predicted"/>
<dbReference type="CDD" id="cd00367">
    <property type="entry name" value="PTS-HPr_like"/>
    <property type="match status" value="1"/>
</dbReference>
<keyword evidence="2" id="KW-0963">Cytoplasm</keyword>
<dbReference type="EMBL" id="CP034791">
    <property type="protein sequence ID" value="AZT89660.1"/>
    <property type="molecule type" value="Genomic_DNA"/>
</dbReference>
<dbReference type="InterPro" id="IPR035895">
    <property type="entry name" value="HPr-like_sf"/>
</dbReference>
<protein>
    <submittedName>
        <fullName evidence="5">HPr family phosphocarrier protein</fullName>
    </submittedName>
</protein>
<dbReference type="AlphaFoldDB" id="A0A3T0D412"/>
<dbReference type="Proteomes" id="UP000282930">
    <property type="component" value="Chromosome"/>
</dbReference>
<evidence type="ECO:0000256" key="2">
    <source>
        <dbReference type="ARBA" id="ARBA00022490"/>
    </source>
</evidence>
<dbReference type="PANTHER" id="PTHR33705">
    <property type="entry name" value="PHOSPHOCARRIER PROTEIN HPR"/>
    <property type="match status" value="1"/>
</dbReference>
<dbReference type="KEGG" id="ccha:ELD05_02750"/>
<sequence length="97" mass="10765">MQSLQMKVENSQGISSRGAALLVQVASKFKSIIWIEKDEKRANAKSIMGLMSLMVNYGDDITIITEGEDEKEALDAVVKLINSDFSEEVAKEITQEK</sequence>
<dbReference type="PANTHER" id="PTHR33705:SF2">
    <property type="entry name" value="PHOSPHOCARRIER PROTEIN NPR"/>
    <property type="match status" value="1"/>
</dbReference>
<dbReference type="InterPro" id="IPR000032">
    <property type="entry name" value="HPr-like"/>
</dbReference>
<name>A0A3T0D412_9FIRM</name>
<dbReference type="PROSITE" id="PS51350">
    <property type="entry name" value="PTS_HPR_DOM"/>
    <property type="match status" value="1"/>
</dbReference>
<dbReference type="Gene3D" id="3.30.1340.10">
    <property type="entry name" value="HPr-like"/>
    <property type="match status" value="1"/>
</dbReference>